<keyword evidence="1" id="KW-1133">Transmembrane helix</keyword>
<feature type="transmembrane region" description="Helical" evidence="1">
    <location>
        <begin position="47"/>
        <end position="64"/>
    </location>
</feature>
<dbReference type="RefSeq" id="WP_127512231.1">
    <property type="nucleotide sequence ID" value="NZ_CP093326.1"/>
</dbReference>
<keyword evidence="1" id="KW-0812">Transmembrane</keyword>
<protein>
    <submittedName>
        <fullName evidence="2">Uncharacterized protein</fullName>
    </submittedName>
</protein>
<accession>A0ABY3WCP9</accession>
<sequence length="74" mass="8697">MSNNRPSGRRNDSGVPRIDWKGTLWAMAAVFLLSYVMIWLVPGLHPVLRIIIVIGLYFAGRYAYYRYIKNRRRP</sequence>
<dbReference type="EMBL" id="CP093326">
    <property type="protein sequence ID" value="UNK46156.1"/>
    <property type="molecule type" value="Genomic_DNA"/>
</dbReference>
<dbReference type="Proteomes" id="UP000829069">
    <property type="component" value="Chromosome"/>
</dbReference>
<feature type="transmembrane region" description="Helical" evidence="1">
    <location>
        <begin position="20"/>
        <end position="41"/>
    </location>
</feature>
<evidence type="ECO:0000256" key="1">
    <source>
        <dbReference type="SAM" id="Phobius"/>
    </source>
</evidence>
<reference evidence="2 3" key="1">
    <citation type="submission" date="2022-03" db="EMBL/GenBank/DDBJ databases">
        <title>Isotopic signatures of nitrous oxide derived from detoxification processes.</title>
        <authorList>
            <person name="Behrendt U."/>
            <person name="Buchen C."/>
            <person name="Well R."/>
            <person name="Ulrich A."/>
            <person name="Rohe L."/>
            <person name="Kolb S."/>
            <person name="Schloter M."/>
            <person name="Horn M.A."/>
            <person name="Augustin J."/>
        </authorList>
    </citation>
    <scope>NUCLEOTIDE SEQUENCE [LARGE SCALE GENOMIC DNA]</scope>
    <source>
        <strain evidence="2 3">S4-C24</strain>
    </source>
</reference>
<gene>
    <name evidence="2" type="ORF">MNQ99_01935</name>
</gene>
<evidence type="ECO:0000313" key="3">
    <source>
        <dbReference type="Proteomes" id="UP000829069"/>
    </source>
</evidence>
<evidence type="ECO:0000313" key="2">
    <source>
        <dbReference type="EMBL" id="UNK46156.1"/>
    </source>
</evidence>
<organism evidence="2 3">
    <name type="scientific">Arthrobacter sulfonylureivorans</name>
    <dbReference type="NCBI Taxonomy" id="2486855"/>
    <lineage>
        <taxon>Bacteria</taxon>
        <taxon>Bacillati</taxon>
        <taxon>Actinomycetota</taxon>
        <taxon>Actinomycetes</taxon>
        <taxon>Micrococcales</taxon>
        <taxon>Micrococcaceae</taxon>
        <taxon>Arthrobacter</taxon>
    </lineage>
</organism>
<keyword evidence="3" id="KW-1185">Reference proteome</keyword>
<name>A0ABY3WCP9_9MICC</name>
<keyword evidence="1" id="KW-0472">Membrane</keyword>
<proteinExistence type="predicted"/>